<dbReference type="InterPro" id="IPR023574">
    <property type="entry name" value="Ribosomal_uL4_dom_sf"/>
</dbReference>
<dbReference type="InterPro" id="IPR013005">
    <property type="entry name" value="Ribosomal_uL4-like"/>
</dbReference>
<dbReference type="AlphaFoldDB" id="A0A177TQ64"/>
<name>A0A177TQ64_9BASI</name>
<keyword evidence="3" id="KW-0687">Ribonucleoprotein</keyword>
<gene>
    <name evidence="6" type="ORF">A4X13_0g1417</name>
</gene>
<evidence type="ECO:0000256" key="3">
    <source>
        <dbReference type="ARBA" id="ARBA00023274"/>
    </source>
</evidence>
<dbReference type="GO" id="GO:1990904">
    <property type="term" value="C:ribonucleoprotein complex"/>
    <property type="evidence" value="ECO:0007669"/>
    <property type="project" value="UniProtKB-KW"/>
</dbReference>
<dbReference type="PANTHER" id="PTHR10746:SF6">
    <property type="entry name" value="LARGE RIBOSOMAL SUBUNIT PROTEIN UL4M"/>
    <property type="match status" value="1"/>
</dbReference>
<dbReference type="GO" id="GO:0005840">
    <property type="term" value="C:ribosome"/>
    <property type="evidence" value="ECO:0007669"/>
    <property type="project" value="UniProtKB-KW"/>
</dbReference>
<evidence type="ECO:0000313" key="7">
    <source>
        <dbReference type="Proteomes" id="UP000077521"/>
    </source>
</evidence>
<feature type="region of interest" description="Disordered" evidence="5">
    <location>
        <begin position="179"/>
        <end position="213"/>
    </location>
</feature>
<keyword evidence="7" id="KW-1185">Reference proteome</keyword>
<comment type="caution">
    <text evidence="6">The sequence shown here is derived from an EMBL/GenBank/DDBJ whole genome shotgun (WGS) entry which is preliminary data.</text>
</comment>
<reference evidence="6" key="1">
    <citation type="submission" date="2016-04" db="EMBL/GenBank/DDBJ databases">
        <authorList>
            <person name="Nguyen H.D."/>
            <person name="Samba Siva P."/>
            <person name="Cullis J."/>
            <person name="Levesque C.A."/>
            <person name="Hambleton S."/>
        </authorList>
    </citation>
    <scope>NUCLEOTIDE SEQUENCE</scope>
    <source>
        <strain evidence="6">DAOMC 236416</strain>
    </source>
</reference>
<evidence type="ECO:0000256" key="1">
    <source>
        <dbReference type="ARBA" id="ARBA00010528"/>
    </source>
</evidence>
<evidence type="ECO:0000256" key="5">
    <source>
        <dbReference type="SAM" id="MobiDB-lite"/>
    </source>
</evidence>
<protein>
    <recommendedName>
        <fullName evidence="4">Large ribosomal subunit protein uL4m</fullName>
    </recommendedName>
</protein>
<evidence type="ECO:0000313" key="6">
    <source>
        <dbReference type="EMBL" id="KAE8258833.1"/>
    </source>
</evidence>
<evidence type="ECO:0000256" key="4">
    <source>
        <dbReference type="ARBA" id="ARBA00040565"/>
    </source>
</evidence>
<feature type="compositionally biased region" description="Low complexity" evidence="5">
    <location>
        <begin position="47"/>
        <end position="80"/>
    </location>
</feature>
<dbReference type="Gene3D" id="3.40.1370.10">
    <property type="match status" value="1"/>
</dbReference>
<keyword evidence="2" id="KW-0689">Ribosomal protein</keyword>
<sequence length="472" mass="49826">MLRTTLTRTAARSGLGAQVVIPASPAGLRMAPAAMRTLRTRTGVDPSSSSQAAASSSSRTASSRRLSGSASSSALATGGTTEDRDAAFLRSMSVGDPQGVLANSLQDALVHTPICHLHPSTRGTEYPAKSLVPLSSHVFGIAPRSDILHSAVVYYLDSIRAGTASTKTRGEVAYSGRKLRPQKGSGQARLGSRGNPLLRGGGVAHGPKPRDFSTKLPRRVRELALRSALSARWKSNDLHVVPSFGGVSPPPSITGPMRRLLGSKGWDRALFLTAPRSPTAPARAYITTARPSAADPVYTPEQITAHETLITNFKKAVGNIPNTEVIELEKLPQEAVRRMLQRKGRQAAMEVAKRPGELHAYQVLRYPKLICDLGAIEWLEEKLGGAAWHNLEDASFASSVDTLGGTGDVVGDEDFAPGTETTISELEASEADESEVDPAAVEAALKEQADQILKSAGLDASASPPSGTKPSQ</sequence>
<proteinExistence type="inferred from homology"/>
<evidence type="ECO:0000256" key="2">
    <source>
        <dbReference type="ARBA" id="ARBA00022980"/>
    </source>
</evidence>
<comment type="similarity">
    <text evidence="1">Belongs to the universal ribosomal protein uL4 family.</text>
</comment>
<dbReference type="Proteomes" id="UP000077521">
    <property type="component" value="Unassembled WGS sequence"/>
</dbReference>
<feature type="region of interest" description="Disordered" evidence="5">
    <location>
        <begin position="40"/>
        <end position="80"/>
    </location>
</feature>
<organism evidence="6 7">
    <name type="scientific">Tilletia indica</name>
    <dbReference type="NCBI Taxonomy" id="43049"/>
    <lineage>
        <taxon>Eukaryota</taxon>
        <taxon>Fungi</taxon>
        <taxon>Dikarya</taxon>
        <taxon>Basidiomycota</taxon>
        <taxon>Ustilaginomycotina</taxon>
        <taxon>Exobasidiomycetes</taxon>
        <taxon>Tilletiales</taxon>
        <taxon>Tilletiaceae</taxon>
        <taxon>Tilletia</taxon>
    </lineage>
</organism>
<dbReference type="Pfam" id="PF00573">
    <property type="entry name" value="Ribosomal_L4"/>
    <property type="match status" value="1"/>
</dbReference>
<dbReference type="PANTHER" id="PTHR10746">
    <property type="entry name" value="50S RIBOSOMAL PROTEIN L4"/>
    <property type="match status" value="1"/>
</dbReference>
<reference evidence="6" key="2">
    <citation type="journal article" date="2019" name="IMA Fungus">
        <title>Genome sequencing and comparison of five Tilletia species to identify candidate genes for the detection of regulated species infecting wheat.</title>
        <authorList>
            <person name="Nguyen H.D.T."/>
            <person name="Sultana T."/>
            <person name="Kesanakurti P."/>
            <person name="Hambleton S."/>
        </authorList>
    </citation>
    <scope>NUCLEOTIDE SEQUENCE</scope>
    <source>
        <strain evidence="6">DAOMC 236416</strain>
    </source>
</reference>
<dbReference type="SUPFAM" id="SSF52166">
    <property type="entry name" value="Ribosomal protein L4"/>
    <property type="match status" value="1"/>
</dbReference>
<accession>A0A177TQ64</accession>
<dbReference type="EMBL" id="LWDF02000055">
    <property type="protein sequence ID" value="KAE8258833.1"/>
    <property type="molecule type" value="Genomic_DNA"/>
</dbReference>
<dbReference type="GO" id="GO:0003735">
    <property type="term" value="F:structural constituent of ribosome"/>
    <property type="evidence" value="ECO:0007669"/>
    <property type="project" value="InterPro"/>
</dbReference>
<dbReference type="GO" id="GO:0006412">
    <property type="term" value="P:translation"/>
    <property type="evidence" value="ECO:0007669"/>
    <property type="project" value="InterPro"/>
</dbReference>
<dbReference type="NCBIfam" id="TIGR03953">
    <property type="entry name" value="rplD_bact"/>
    <property type="match status" value="1"/>
</dbReference>
<dbReference type="InterPro" id="IPR002136">
    <property type="entry name" value="Ribosomal_uL4"/>
</dbReference>